<gene>
    <name evidence="2" type="ORF">ChaoS9_110</name>
</gene>
<evidence type="ECO:0000259" key="1">
    <source>
        <dbReference type="Pfam" id="PF22479"/>
    </source>
</evidence>
<sequence>MAERIPIPTDRAQARRPIHLEFTPQAFPGQRFAIRMDWNNHLEKWIVEIEHLRREFRVTKATATPYRPYSYMPYLVFVFFDPTGTETEITPSNLGDGMNLYVLAGPSGRDPGED</sequence>
<dbReference type="Proteomes" id="UP000294095">
    <property type="component" value="Segment"/>
</dbReference>
<organism evidence="2 3">
    <name type="scientific">Halobacterium phage ChaoS9</name>
    <dbReference type="NCBI Taxonomy" id="2847105"/>
    <lineage>
        <taxon>Viruses</taxon>
        <taxon>Duplodnaviria</taxon>
        <taxon>Heunggongvirae</taxon>
        <taxon>Uroviricota</taxon>
        <taxon>Caudoviricetes</taxon>
        <taxon>Vertoviridae</taxon>
        <taxon>Chaovirus</taxon>
        <taxon>Chaovirus bigenum</taxon>
        <taxon>Chaovirus ChaoS9</taxon>
    </lineage>
</organism>
<evidence type="ECO:0000313" key="3">
    <source>
        <dbReference type="Proteomes" id="UP000294095"/>
    </source>
</evidence>
<dbReference type="InterPro" id="IPR054252">
    <property type="entry name" value="Pam3_gp18"/>
</dbReference>
<proteinExistence type="predicted"/>
<evidence type="ECO:0000313" key="2">
    <source>
        <dbReference type="EMBL" id="QBI90029.1"/>
    </source>
</evidence>
<dbReference type="EMBL" id="MK310226">
    <property type="protein sequence ID" value="QBI90029.1"/>
    <property type="molecule type" value="Genomic_DNA"/>
</dbReference>
<dbReference type="Pfam" id="PF22479">
    <property type="entry name" value="Pam3_gp18"/>
    <property type="match status" value="1"/>
</dbReference>
<feature type="domain" description="Cyanophage baseplate Pam3 plug gp18" evidence="1">
    <location>
        <begin position="27"/>
        <end position="103"/>
    </location>
</feature>
<accession>A0A481V8E7</accession>
<keyword evidence="3" id="KW-1185">Reference proteome</keyword>
<reference evidence="3" key="1">
    <citation type="journal article" date="2019" name="Genes (Basel)">
        <title>Halobacterium salinarum virus ChaoS9, a Novel Halovirus Related to PhiH1 and PhiCh1.</title>
        <authorList>
            <person name="Dyall-Smith M."/>
            <person name="Palm P."/>
            <person name="Wanner G."/>
            <person name="Witte A."/>
            <person name="Oesterhelt D."/>
            <person name="Pfeiffer F."/>
        </authorList>
    </citation>
    <scope>NUCLEOTIDE SEQUENCE [LARGE SCALE GENOMIC DNA]</scope>
</reference>
<name>A0A481V8E7_9CAUD</name>
<protein>
    <recommendedName>
        <fullName evidence="1">Cyanophage baseplate Pam3 plug gp18 domain-containing protein</fullName>
    </recommendedName>
</protein>